<evidence type="ECO:0000256" key="3">
    <source>
        <dbReference type="ARBA" id="ARBA00023163"/>
    </source>
</evidence>
<dbReference type="InterPro" id="IPR001647">
    <property type="entry name" value="HTH_TetR"/>
</dbReference>
<evidence type="ECO:0000256" key="4">
    <source>
        <dbReference type="PROSITE-ProRule" id="PRU00335"/>
    </source>
</evidence>
<dbReference type="Gene3D" id="1.10.357.10">
    <property type="entry name" value="Tetracycline Repressor, domain 2"/>
    <property type="match status" value="1"/>
</dbReference>
<dbReference type="SUPFAM" id="SSF46689">
    <property type="entry name" value="Homeodomain-like"/>
    <property type="match status" value="1"/>
</dbReference>
<evidence type="ECO:0000256" key="2">
    <source>
        <dbReference type="ARBA" id="ARBA00023125"/>
    </source>
</evidence>
<dbReference type="RefSeq" id="WP_256762855.1">
    <property type="nucleotide sequence ID" value="NZ_JANIGO010000001.1"/>
</dbReference>
<evidence type="ECO:0000256" key="1">
    <source>
        <dbReference type="ARBA" id="ARBA00023015"/>
    </source>
</evidence>
<keyword evidence="1" id="KW-0805">Transcription regulation</keyword>
<gene>
    <name evidence="7" type="ORF">NQT62_01870</name>
</gene>
<reference evidence="7 8" key="1">
    <citation type="submission" date="2022-07" db="EMBL/GenBank/DDBJ databases">
        <authorList>
            <person name="Xamxidin M."/>
            <person name="Wu M."/>
        </authorList>
    </citation>
    <scope>NUCLEOTIDE SEQUENCE [LARGE SCALE GENOMIC DNA]</scope>
    <source>
        <strain evidence="7 8">NBRC 111650</strain>
    </source>
</reference>
<feature type="DNA-binding region" description="H-T-H motif" evidence="4">
    <location>
        <begin position="36"/>
        <end position="55"/>
    </location>
</feature>
<dbReference type="PANTHER" id="PTHR30055:SF223">
    <property type="entry name" value="HTH-TYPE TRANSCRIPTIONAL REGULATOR UIDR"/>
    <property type="match status" value="1"/>
</dbReference>
<dbReference type="PANTHER" id="PTHR30055">
    <property type="entry name" value="HTH-TYPE TRANSCRIPTIONAL REGULATOR RUTR"/>
    <property type="match status" value="1"/>
</dbReference>
<dbReference type="Pfam" id="PF16859">
    <property type="entry name" value="TetR_C_11"/>
    <property type="match status" value="1"/>
</dbReference>
<protein>
    <submittedName>
        <fullName evidence="7">TetR/AcrR family transcriptional regulator</fullName>
    </submittedName>
</protein>
<keyword evidence="3" id="KW-0804">Transcription</keyword>
<dbReference type="Pfam" id="PF00440">
    <property type="entry name" value="TetR_N"/>
    <property type="match status" value="1"/>
</dbReference>
<dbReference type="InterPro" id="IPR009057">
    <property type="entry name" value="Homeodomain-like_sf"/>
</dbReference>
<dbReference type="InterPro" id="IPR050109">
    <property type="entry name" value="HTH-type_TetR-like_transc_reg"/>
</dbReference>
<feature type="region of interest" description="Disordered" evidence="5">
    <location>
        <begin position="214"/>
        <end position="243"/>
    </location>
</feature>
<evidence type="ECO:0000313" key="8">
    <source>
        <dbReference type="Proteomes" id="UP001204142"/>
    </source>
</evidence>
<dbReference type="PROSITE" id="PS50977">
    <property type="entry name" value="HTH_TETR_2"/>
    <property type="match status" value="1"/>
</dbReference>
<dbReference type="PRINTS" id="PR00455">
    <property type="entry name" value="HTHTETR"/>
</dbReference>
<proteinExistence type="predicted"/>
<keyword evidence="8" id="KW-1185">Reference proteome</keyword>
<dbReference type="Proteomes" id="UP001204142">
    <property type="component" value="Unassembled WGS sequence"/>
</dbReference>
<sequence length="243" mass="27138">MANATPRWTRRKDARPQELLTSALRVFSEKGYAGARLEDVAKNAGVSKGTVYLYYPNKEELLKAVVIEHVSPIVDEARHQQDDDKSSSTLIREALHLWWQRYGSTELSSLTKIVMSEANAFPELGRFFHDTVIAPWWAYLESLLQRGIQRGEFADIDVEYAAKVLCAPLVTLGLWKRTLDTCCNIDTNPMRYIEAHLQMVLNGLTCPKQKQLTQGKGANAAPVEPGASGESASVLALRKHPKS</sequence>
<name>A0ABT1WCD8_9BURK</name>
<accession>A0ABT1WCD8</accession>
<dbReference type="SUPFAM" id="SSF48498">
    <property type="entry name" value="Tetracyclin repressor-like, C-terminal domain"/>
    <property type="match status" value="1"/>
</dbReference>
<feature type="domain" description="HTH tetR-type" evidence="6">
    <location>
        <begin position="13"/>
        <end position="73"/>
    </location>
</feature>
<dbReference type="EMBL" id="JANIGO010000001">
    <property type="protein sequence ID" value="MCQ8895183.1"/>
    <property type="molecule type" value="Genomic_DNA"/>
</dbReference>
<evidence type="ECO:0000259" key="6">
    <source>
        <dbReference type="PROSITE" id="PS50977"/>
    </source>
</evidence>
<dbReference type="InterPro" id="IPR036271">
    <property type="entry name" value="Tet_transcr_reg_TetR-rel_C_sf"/>
</dbReference>
<evidence type="ECO:0000256" key="5">
    <source>
        <dbReference type="SAM" id="MobiDB-lite"/>
    </source>
</evidence>
<evidence type="ECO:0000313" key="7">
    <source>
        <dbReference type="EMBL" id="MCQ8895183.1"/>
    </source>
</evidence>
<dbReference type="InterPro" id="IPR011075">
    <property type="entry name" value="TetR_C"/>
</dbReference>
<comment type="caution">
    <text evidence="7">The sequence shown here is derived from an EMBL/GenBank/DDBJ whole genome shotgun (WGS) entry which is preliminary data.</text>
</comment>
<keyword evidence="2 4" id="KW-0238">DNA-binding</keyword>
<organism evidence="7 8">
    <name type="scientific">Limnobacter humi</name>
    <dbReference type="NCBI Taxonomy" id="1778671"/>
    <lineage>
        <taxon>Bacteria</taxon>
        <taxon>Pseudomonadati</taxon>
        <taxon>Pseudomonadota</taxon>
        <taxon>Betaproteobacteria</taxon>
        <taxon>Burkholderiales</taxon>
        <taxon>Burkholderiaceae</taxon>
        <taxon>Limnobacter</taxon>
    </lineage>
</organism>